<gene>
    <name evidence="1" type="ORF">BABINDRAFT_70841</name>
</gene>
<keyword evidence="2" id="KW-1185">Reference proteome</keyword>
<evidence type="ECO:0000313" key="2">
    <source>
        <dbReference type="Proteomes" id="UP000094336"/>
    </source>
</evidence>
<dbReference type="RefSeq" id="XP_018987667.1">
    <property type="nucleotide sequence ID" value="XM_019132561.1"/>
</dbReference>
<proteinExistence type="predicted"/>
<dbReference type="Proteomes" id="UP000094336">
    <property type="component" value="Unassembled WGS sequence"/>
</dbReference>
<organism evidence="1 2">
    <name type="scientific">Babjeviella inositovora NRRL Y-12698</name>
    <dbReference type="NCBI Taxonomy" id="984486"/>
    <lineage>
        <taxon>Eukaryota</taxon>
        <taxon>Fungi</taxon>
        <taxon>Dikarya</taxon>
        <taxon>Ascomycota</taxon>
        <taxon>Saccharomycotina</taxon>
        <taxon>Pichiomycetes</taxon>
        <taxon>Serinales incertae sedis</taxon>
        <taxon>Babjeviella</taxon>
    </lineage>
</organism>
<sequence length="141" mass="16048">MLPGRKRHRLRPFYNSKYRTYHACLSLSQMYGHYALSIDMLAMKIWTLTAIVTLFICCFPSPNFRLRVGLTVSPQFLGDSVLVVLPNFFRNSSLCLINLIKTVVLHYPAPTSTYHTVYCTISLGMPMFLYTISDSHLCGSA</sequence>
<protein>
    <submittedName>
        <fullName evidence="1">Uncharacterized protein</fullName>
    </submittedName>
</protein>
<dbReference type="AlphaFoldDB" id="A0A1E3QXE0"/>
<accession>A0A1E3QXE0</accession>
<dbReference type="EMBL" id="KV454426">
    <property type="protein sequence ID" value="ODQ82339.1"/>
    <property type="molecule type" value="Genomic_DNA"/>
</dbReference>
<reference evidence="2" key="1">
    <citation type="submission" date="2016-05" db="EMBL/GenBank/DDBJ databases">
        <title>Comparative genomics of biotechnologically important yeasts.</title>
        <authorList>
            <consortium name="DOE Joint Genome Institute"/>
            <person name="Riley R."/>
            <person name="Haridas S."/>
            <person name="Wolfe K.H."/>
            <person name="Lopes M.R."/>
            <person name="Hittinger C.T."/>
            <person name="Goker M."/>
            <person name="Salamov A."/>
            <person name="Wisecaver J."/>
            <person name="Long T.M."/>
            <person name="Aerts A.L."/>
            <person name="Barry K."/>
            <person name="Choi C."/>
            <person name="Clum A."/>
            <person name="Coughlan A.Y."/>
            <person name="Deshpande S."/>
            <person name="Douglass A.P."/>
            <person name="Hanson S.J."/>
            <person name="Klenk H.-P."/>
            <person name="Labutti K."/>
            <person name="Lapidus A."/>
            <person name="Lindquist E."/>
            <person name="Lipzen A."/>
            <person name="Meier-Kolthoff J.P."/>
            <person name="Ohm R.A."/>
            <person name="Otillar R.P."/>
            <person name="Pangilinan J."/>
            <person name="Peng Y."/>
            <person name="Rokas A."/>
            <person name="Rosa C.A."/>
            <person name="Scheuner C."/>
            <person name="Sibirny A.A."/>
            <person name="Slot J.C."/>
            <person name="Stielow J.B."/>
            <person name="Sun H."/>
            <person name="Kurtzman C.P."/>
            <person name="Blackwell M."/>
            <person name="Grigoriev I.V."/>
            <person name="Jeffries T.W."/>
        </authorList>
    </citation>
    <scope>NUCLEOTIDE SEQUENCE [LARGE SCALE GENOMIC DNA]</scope>
    <source>
        <strain evidence="2">NRRL Y-12698</strain>
    </source>
</reference>
<dbReference type="GeneID" id="30150414"/>
<name>A0A1E3QXE0_9ASCO</name>
<evidence type="ECO:0000313" key="1">
    <source>
        <dbReference type="EMBL" id="ODQ82339.1"/>
    </source>
</evidence>